<evidence type="ECO:0000313" key="4">
    <source>
        <dbReference type="EMBL" id="MBC5784606.1"/>
    </source>
</evidence>
<dbReference type="CDD" id="cd04301">
    <property type="entry name" value="NAT_SF"/>
    <property type="match status" value="1"/>
</dbReference>
<organism evidence="4 5">
    <name type="scientific">Ramlibacter cellulosilyticus</name>
    <dbReference type="NCBI Taxonomy" id="2764187"/>
    <lineage>
        <taxon>Bacteria</taxon>
        <taxon>Pseudomonadati</taxon>
        <taxon>Pseudomonadota</taxon>
        <taxon>Betaproteobacteria</taxon>
        <taxon>Burkholderiales</taxon>
        <taxon>Comamonadaceae</taxon>
        <taxon>Ramlibacter</taxon>
    </lineage>
</organism>
<dbReference type="PROSITE" id="PS51186">
    <property type="entry name" value="GNAT"/>
    <property type="match status" value="2"/>
</dbReference>
<dbReference type="AlphaFoldDB" id="A0A923MTC5"/>
<feature type="domain" description="N-acetyltransferase" evidence="3">
    <location>
        <begin position="10"/>
        <end position="172"/>
    </location>
</feature>
<dbReference type="Pfam" id="PF00583">
    <property type="entry name" value="Acetyltransf_1"/>
    <property type="match status" value="2"/>
</dbReference>
<dbReference type="InterPro" id="IPR050832">
    <property type="entry name" value="Bact_Acetyltransf"/>
</dbReference>
<dbReference type="Gene3D" id="3.40.630.30">
    <property type="match status" value="1"/>
</dbReference>
<sequence length="333" mass="37680">MEAIERSTAISLRPFAGEEDFPRMARVANASMAADVLGIVRRVEDIRRDYASFHQWDPARDMRMAEVGGELAGYARTTDWTTAEGSLVLGQIAFVHPEQRRRGVGTALLRWIEARQREIAAAREDVQDAFHHAGLSESEHDRAHLLRAAGYAPVRHFLTMRRPDLEDIRDFPLPPGFEVRPVETSDLRAIFDAHMEALRGHWGFSPPTPGAFERWTQSRLFQPHLWQVAWHVASNQVAGQVKPWIDFEQNATQDRRRGYTEFISVGAPWRRQGIARALVARALHAQREAGMTESELGVDAANAHDAARLYEACGFRVVQRHAAWRKRVEAAVA</sequence>
<gene>
    <name evidence="4" type="ORF">H8N03_16780</name>
</gene>
<accession>A0A923MTC5</accession>
<keyword evidence="5" id="KW-1185">Reference proteome</keyword>
<dbReference type="Proteomes" id="UP000608513">
    <property type="component" value="Unassembled WGS sequence"/>
</dbReference>
<keyword evidence="1" id="KW-0808">Transferase</keyword>
<protein>
    <submittedName>
        <fullName evidence="4">GNAT family N-acetyltransferase</fullName>
    </submittedName>
</protein>
<dbReference type="GO" id="GO:0016747">
    <property type="term" value="F:acyltransferase activity, transferring groups other than amino-acyl groups"/>
    <property type="evidence" value="ECO:0007669"/>
    <property type="project" value="InterPro"/>
</dbReference>
<dbReference type="InterPro" id="IPR016181">
    <property type="entry name" value="Acyl_CoA_acyltransferase"/>
</dbReference>
<evidence type="ECO:0000259" key="3">
    <source>
        <dbReference type="PROSITE" id="PS51186"/>
    </source>
</evidence>
<dbReference type="RefSeq" id="WP_187077353.1">
    <property type="nucleotide sequence ID" value="NZ_JACORT010000007.1"/>
</dbReference>
<evidence type="ECO:0000313" key="5">
    <source>
        <dbReference type="Proteomes" id="UP000608513"/>
    </source>
</evidence>
<dbReference type="EMBL" id="JACORT010000007">
    <property type="protein sequence ID" value="MBC5784606.1"/>
    <property type="molecule type" value="Genomic_DNA"/>
</dbReference>
<evidence type="ECO:0000256" key="1">
    <source>
        <dbReference type="ARBA" id="ARBA00022679"/>
    </source>
</evidence>
<name>A0A923MTC5_9BURK</name>
<feature type="domain" description="N-acetyltransferase" evidence="3">
    <location>
        <begin position="177"/>
        <end position="333"/>
    </location>
</feature>
<dbReference type="SUPFAM" id="SSF55729">
    <property type="entry name" value="Acyl-CoA N-acyltransferases (Nat)"/>
    <property type="match status" value="2"/>
</dbReference>
<reference evidence="4" key="1">
    <citation type="submission" date="2020-08" db="EMBL/GenBank/DDBJ databases">
        <title>Ramlibacter sp. USB13 16S ribosomal RNA gene genome sequencing and assembly.</title>
        <authorList>
            <person name="Kang M."/>
        </authorList>
    </citation>
    <scope>NUCLEOTIDE SEQUENCE</scope>
    <source>
        <strain evidence="4">USB13</strain>
    </source>
</reference>
<dbReference type="InterPro" id="IPR000182">
    <property type="entry name" value="GNAT_dom"/>
</dbReference>
<dbReference type="PANTHER" id="PTHR43877">
    <property type="entry name" value="AMINOALKYLPHOSPHONATE N-ACETYLTRANSFERASE-RELATED-RELATED"/>
    <property type="match status" value="1"/>
</dbReference>
<comment type="caution">
    <text evidence="4">The sequence shown here is derived from an EMBL/GenBank/DDBJ whole genome shotgun (WGS) entry which is preliminary data.</text>
</comment>
<evidence type="ECO:0000256" key="2">
    <source>
        <dbReference type="ARBA" id="ARBA00023315"/>
    </source>
</evidence>
<keyword evidence="2" id="KW-0012">Acyltransferase</keyword>
<proteinExistence type="predicted"/>